<dbReference type="EMBL" id="FWFV01000006">
    <property type="protein sequence ID" value="SLN50600.1"/>
    <property type="molecule type" value="Genomic_DNA"/>
</dbReference>
<dbReference type="OrthoDB" id="9779910at2"/>
<dbReference type="PANTHER" id="PTHR47505:SF1">
    <property type="entry name" value="DNA UTILIZATION PROTEIN YHGH"/>
    <property type="match status" value="1"/>
</dbReference>
<feature type="domain" description="Phosphoribosyltransferase" evidence="2">
    <location>
        <begin position="191"/>
        <end position="236"/>
    </location>
</feature>
<proteinExistence type="inferred from homology"/>
<comment type="similarity">
    <text evidence="1">Belongs to the ComF/GntX family.</text>
</comment>
<feature type="domain" description="Double zinc ribbon" evidence="3">
    <location>
        <begin position="7"/>
        <end position="67"/>
    </location>
</feature>
<name>A0A1Y5SY46_9RHOB</name>
<reference evidence="4 5" key="1">
    <citation type="submission" date="2017-03" db="EMBL/GenBank/DDBJ databases">
        <authorList>
            <person name="Afonso C.L."/>
            <person name="Miller P.J."/>
            <person name="Scott M.A."/>
            <person name="Spackman E."/>
            <person name="Goraichik I."/>
            <person name="Dimitrov K.M."/>
            <person name="Suarez D.L."/>
            <person name="Swayne D.E."/>
        </authorList>
    </citation>
    <scope>NUCLEOTIDE SEQUENCE [LARGE SCALE GENOMIC DNA]</scope>
    <source>
        <strain evidence="4 5">CECT 7066</strain>
    </source>
</reference>
<evidence type="ECO:0000259" key="3">
    <source>
        <dbReference type="Pfam" id="PF18912"/>
    </source>
</evidence>
<protein>
    <submittedName>
        <fullName evidence="4">DNA utilization protein GntX</fullName>
    </submittedName>
</protein>
<gene>
    <name evidence="4" type="ORF">PAM7066_02285</name>
</gene>
<evidence type="ECO:0000256" key="1">
    <source>
        <dbReference type="ARBA" id="ARBA00008007"/>
    </source>
</evidence>
<dbReference type="InterPro" id="IPR000836">
    <property type="entry name" value="PRTase_dom"/>
</dbReference>
<sequence length="241" mass="25574">MGLWQSVVDAIYPPGCAFCDAETETAGGLCGACWSKTRFLKGCVCDQCGAPLPGEDASLDLRCDDCLVVGRPWSRGRSALAYEGPARTMLLRLKHGDRLDLVAPAARWMAEAGRAIWPDAPLLVPVPNHWTRRVKRRYNQAALLARAIARQTGAEVAPRALVRTSQTALLDGKSPAARFEALDGVIAAHPTHGGVVAGRNVIVIDDVMTSGATLAAATEALIGASAQEVRVLALARVLKET</sequence>
<organism evidence="4 5">
    <name type="scientific">Palleronia marisminoris</name>
    <dbReference type="NCBI Taxonomy" id="315423"/>
    <lineage>
        <taxon>Bacteria</taxon>
        <taxon>Pseudomonadati</taxon>
        <taxon>Pseudomonadota</taxon>
        <taxon>Alphaproteobacteria</taxon>
        <taxon>Rhodobacterales</taxon>
        <taxon>Roseobacteraceae</taxon>
        <taxon>Palleronia</taxon>
    </lineage>
</organism>
<dbReference type="CDD" id="cd06223">
    <property type="entry name" value="PRTases_typeI"/>
    <property type="match status" value="1"/>
</dbReference>
<dbReference type="Proteomes" id="UP000193870">
    <property type="component" value="Unassembled WGS sequence"/>
</dbReference>
<evidence type="ECO:0000313" key="4">
    <source>
        <dbReference type="EMBL" id="SLN50600.1"/>
    </source>
</evidence>
<dbReference type="STRING" id="315423.SAMN04488020_10652"/>
<accession>A0A1Y5SY46</accession>
<dbReference type="RefSeq" id="WP_085854262.1">
    <property type="nucleotide sequence ID" value="NZ_FOPF01000006.1"/>
</dbReference>
<dbReference type="InterPro" id="IPR044005">
    <property type="entry name" value="DZR_2"/>
</dbReference>
<dbReference type="Gene3D" id="3.40.50.2020">
    <property type="match status" value="1"/>
</dbReference>
<evidence type="ECO:0000259" key="2">
    <source>
        <dbReference type="Pfam" id="PF00156"/>
    </source>
</evidence>
<dbReference type="InterPro" id="IPR029057">
    <property type="entry name" value="PRTase-like"/>
</dbReference>
<dbReference type="PANTHER" id="PTHR47505">
    <property type="entry name" value="DNA UTILIZATION PROTEIN YHGH"/>
    <property type="match status" value="1"/>
</dbReference>
<evidence type="ECO:0000313" key="5">
    <source>
        <dbReference type="Proteomes" id="UP000193870"/>
    </source>
</evidence>
<dbReference type="InterPro" id="IPR051910">
    <property type="entry name" value="ComF/GntX_DNA_util-trans"/>
</dbReference>
<dbReference type="SUPFAM" id="SSF53271">
    <property type="entry name" value="PRTase-like"/>
    <property type="match status" value="1"/>
</dbReference>
<dbReference type="AlphaFoldDB" id="A0A1Y5SY46"/>
<dbReference type="Pfam" id="PF00156">
    <property type="entry name" value="Pribosyltran"/>
    <property type="match status" value="1"/>
</dbReference>
<dbReference type="Pfam" id="PF18912">
    <property type="entry name" value="DZR_2"/>
    <property type="match status" value="1"/>
</dbReference>
<keyword evidence="5" id="KW-1185">Reference proteome</keyword>